<feature type="region of interest" description="Disordered" evidence="10">
    <location>
        <begin position="273"/>
        <end position="313"/>
    </location>
</feature>
<dbReference type="InterPro" id="IPR013556">
    <property type="entry name" value="Flag_M-ring_C"/>
</dbReference>
<comment type="function">
    <text evidence="9">The M ring may be actively involved in energy transduction.</text>
</comment>
<dbReference type="InterPro" id="IPR043427">
    <property type="entry name" value="YscJ/FliF"/>
</dbReference>
<evidence type="ECO:0000313" key="14">
    <source>
        <dbReference type="EMBL" id="ROU03235.1"/>
    </source>
</evidence>
<dbReference type="NCBIfam" id="TIGR00206">
    <property type="entry name" value="fliF"/>
    <property type="match status" value="1"/>
</dbReference>
<dbReference type="InterPro" id="IPR045851">
    <property type="entry name" value="AMP-bd_C_sf"/>
</dbReference>
<dbReference type="EMBL" id="RDRB01000003">
    <property type="protein sequence ID" value="ROU03235.1"/>
    <property type="molecule type" value="Genomic_DNA"/>
</dbReference>
<evidence type="ECO:0000256" key="7">
    <source>
        <dbReference type="ARBA" id="ARBA00023136"/>
    </source>
</evidence>
<evidence type="ECO:0000256" key="9">
    <source>
        <dbReference type="PIRNR" id="PIRNR004862"/>
    </source>
</evidence>
<keyword evidence="7 11" id="KW-0472">Membrane</keyword>
<gene>
    <name evidence="14" type="primary">fliF</name>
    <name evidence="14" type="ORF">EAT49_08075</name>
</gene>
<keyword evidence="14" id="KW-0969">Cilium</keyword>
<evidence type="ECO:0000256" key="10">
    <source>
        <dbReference type="SAM" id="MobiDB-lite"/>
    </source>
</evidence>
<sequence>MEGLGSVWSGLDMQRKAIVVVAALAVFGAVLAIGRSGTSREMALLYAGLDPAAAGEVLAALDQAGAAYEVRSGAIMVEAATRDLLRMTLAGQGLPANGPQGYELLDSLNGFGTTSQMFDAAYWRAKEGELARTIQASADVRSARVHISTAATRGFQRAERSTASVTVDAVSPVHPDRARAFRFLVASAVPGLSPEDVAVIDGEGNLVGQTGETGAPGSPSDREAEMRARVERLLAARVGPGNAVVELSIETGTDREQIVERRFDPEGRVAISTEIEERSGTSSDNRGAVTVASNLPDGDAGQDGETTSQTSETRELTNFEVSETQREITRGPGAIRRITVAVMVNAVAASGTDPATPRSEEELADLRDLVASAVGYDEARGDVITLRSMAFEPLPETGSEAGPAAVAGMDLDVMGLVQLGILALVALILGLFVIRPILSSRAAPRPVAPPALTMDLPDPGSERRVAALPAAIPSAVAATLQQDSPDPVRTGAADDPVDRPVPQEPVARLRQLIEEREDEALRILQNWVDEPRREDVA</sequence>
<organism evidence="14 15">
    <name type="scientific">Histidinibacterium lentulum</name>
    <dbReference type="NCBI Taxonomy" id="2480588"/>
    <lineage>
        <taxon>Bacteria</taxon>
        <taxon>Pseudomonadati</taxon>
        <taxon>Pseudomonadota</taxon>
        <taxon>Alphaproteobacteria</taxon>
        <taxon>Rhodobacterales</taxon>
        <taxon>Paracoccaceae</taxon>
        <taxon>Histidinibacterium</taxon>
    </lineage>
</organism>
<keyword evidence="14" id="KW-0966">Cell projection</keyword>
<feature type="domain" description="Flagellar M-ring N-terminal" evidence="12">
    <location>
        <begin position="39"/>
        <end position="207"/>
    </location>
</feature>
<evidence type="ECO:0000256" key="8">
    <source>
        <dbReference type="ARBA" id="ARBA00023143"/>
    </source>
</evidence>
<feature type="transmembrane region" description="Helical" evidence="11">
    <location>
        <begin position="413"/>
        <end position="434"/>
    </location>
</feature>
<dbReference type="AlphaFoldDB" id="A0A3N2R6W5"/>
<evidence type="ECO:0000313" key="15">
    <source>
        <dbReference type="Proteomes" id="UP000268016"/>
    </source>
</evidence>
<feature type="region of interest" description="Disordered" evidence="10">
    <location>
        <begin position="478"/>
        <end position="504"/>
    </location>
</feature>
<comment type="similarity">
    <text evidence="3 9">Belongs to the FliF family.</text>
</comment>
<evidence type="ECO:0000259" key="12">
    <source>
        <dbReference type="Pfam" id="PF01514"/>
    </source>
</evidence>
<dbReference type="GO" id="GO:0005886">
    <property type="term" value="C:plasma membrane"/>
    <property type="evidence" value="ECO:0007669"/>
    <property type="project" value="UniProtKB-SubCell"/>
</dbReference>
<dbReference type="OrthoDB" id="9807026at2"/>
<feature type="domain" description="Flagellar M-ring C-terminal" evidence="13">
    <location>
        <begin position="234"/>
        <end position="391"/>
    </location>
</feature>
<dbReference type="PANTHER" id="PTHR30046:SF0">
    <property type="entry name" value="FLAGELLAR M-RING PROTEIN"/>
    <property type="match status" value="1"/>
</dbReference>
<keyword evidence="14" id="KW-0282">Flagellum</keyword>
<evidence type="ECO:0000256" key="11">
    <source>
        <dbReference type="SAM" id="Phobius"/>
    </source>
</evidence>
<evidence type="ECO:0000256" key="4">
    <source>
        <dbReference type="ARBA" id="ARBA00022475"/>
    </source>
</evidence>
<dbReference type="Proteomes" id="UP000268016">
    <property type="component" value="Unassembled WGS sequence"/>
</dbReference>
<accession>A0A3N2R6W5</accession>
<keyword evidence="8 9" id="KW-0975">Bacterial flagellum</keyword>
<reference evidence="14 15" key="1">
    <citation type="submission" date="2018-10" db="EMBL/GenBank/DDBJ databases">
        <title>Histidinibacterium lentulum gen. nov., sp. nov., a marine bacterium from the culture broth of Picochlorum sp. 122.</title>
        <authorList>
            <person name="Wang G."/>
        </authorList>
    </citation>
    <scope>NUCLEOTIDE SEQUENCE [LARGE SCALE GENOMIC DNA]</scope>
    <source>
        <strain evidence="14 15">B17</strain>
    </source>
</reference>
<evidence type="ECO:0000259" key="13">
    <source>
        <dbReference type="Pfam" id="PF08345"/>
    </source>
</evidence>
<evidence type="ECO:0000256" key="5">
    <source>
        <dbReference type="ARBA" id="ARBA00022692"/>
    </source>
</evidence>
<protein>
    <recommendedName>
        <fullName evidence="9">Flagellar M-ring protein</fullName>
    </recommendedName>
</protein>
<dbReference type="InterPro" id="IPR006182">
    <property type="entry name" value="FliF_N_dom"/>
</dbReference>
<keyword evidence="15" id="KW-1185">Reference proteome</keyword>
<dbReference type="PRINTS" id="PR01009">
    <property type="entry name" value="FLGMRINGFLIF"/>
</dbReference>
<dbReference type="GO" id="GO:0003774">
    <property type="term" value="F:cytoskeletal motor activity"/>
    <property type="evidence" value="ECO:0007669"/>
    <property type="project" value="InterPro"/>
</dbReference>
<evidence type="ECO:0000256" key="2">
    <source>
        <dbReference type="ARBA" id="ARBA00004651"/>
    </source>
</evidence>
<keyword evidence="6 11" id="KW-1133">Transmembrane helix</keyword>
<dbReference type="Gene3D" id="3.30.300.30">
    <property type="match status" value="1"/>
</dbReference>
<comment type="subcellular location">
    <subcellularLocation>
        <location evidence="1 9">Bacterial flagellum basal body</location>
    </subcellularLocation>
    <subcellularLocation>
        <location evidence="2">Cell membrane</location>
        <topology evidence="2">Multi-pass membrane protein</topology>
    </subcellularLocation>
</comment>
<dbReference type="GO" id="GO:0071973">
    <property type="term" value="P:bacterial-type flagellum-dependent cell motility"/>
    <property type="evidence" value="ECO:0007669"/>
    <property type="project" value="InterPro"/>
</dbReference>
<dbReference type="Pfam" id="PF08345">
    <property type="entry name" value="YscJ_FliF_C"/>
    <property type="match status" value="1"/>
</dbReference>
<evidence type="ECO:0000256" key="1">
    <source>
        <dbReference type="ARBA" id="ARBA00004117"/>
    </source>
</evidence>
<dbReference type="PIRSF" id="PIRSF004862">
    <property type="entry name" value="FliF"/>
    <property type="match status" value="1"/>
</dbReference>
<keyword evidence="5 11" id="KW-0812">Transmembrane</keyword>
<name>A0A3N2R6W5_9RHOB</name>
<dbReference type="GO" id="GO:0009431">
    <property type="term" value="C:bacterial-type flagellum basal body, MS ring"/>
    <property type="evidence" value="ECO:0007669"/>
    <property type="project" value="InterPro"/>
</dbReference>
<dbReference type="InterPro" id="IPR000067">
    <property type="entry name" value="FlgMring_FliF"/>
</dbReference>
<evidence type="ECO:0000256" key="3">
    <source>
        <dbReference type="ARBA" id="ARBA00007971"/>
    </source>
</evidence>
<evidence type="ECO:0000256" key="6">
    <source>
        <dbReference type="ARBA" id="ARBA00022989"/>
    </source>
</evidence>
<dbReference type="PANTHER" id="PTHR30046">
    <property type="entry name" value="FLAGELLAR M-RING PROTEIN"/>
    <property type="match status" value="1"/>
</dbReference>
<dbReference type="Pfam" id="PF01514">
    <property type="entry name" value="YscJ_FliF"/>
    <property type="match status" value="1"/>
</dbReference>
<keyword evidence="4" id="KW-1003">Cell membrane</keyword>
<proteinExistence type="inferred from homology"/>
<comment type="caution">
    <text evidence="14">The sequence shown here is derived from an EMBL/GenBank/DDBJ whole genome shotgun (WGS) entry which is preliminary data.</text>
</comment>